<keyword evidence="4" id="KW-1185">Reference proteome</keyword>
<protein>
    <recommendedName>
        <fullName evidence="5">Endonuclease Z1 domain-containing protein</fullName>
    </recommendedName>
</protein>
<dbReference type="GO" id="GO:0005524">
    <property type="term" value="F:ATP binding"/>
    <property type="evidence" value="ECO:0007669"/>
    <property type="project" value="InterPro"/>
</dbReference>
<dbReference type="GO" id="GO:0016787">
    <property type="term" value="F:hydrolase activity"/>
    <property type="evidence" value="ECO:0007669"/>
    <property type="project" value="InterPro"/>
</dbReference>
<evidence type="ECO:0000313" key="4">
    <source>
        <dbReference type="Proteomes" id="UP000233419"/>
    </source>
</evidence>
<evidence type="ECO:0000313" key="3">
    <source>
        <dbReference type="EMBL" id="AUF83548.1"/>
    </source>
</evidence>
<name>A0A2K9BYV0_9MOLU</name>
<dbReference type="GO" id="GO:0003677">
    <property type="term" value="F:DNA binding"/>
    <property type="evidence" value="ECO:0007669"/>
    <property type="project" value="InterPro"/>
</dbReference>
<feature type="domain" description="Helicase/UvrB N-terminal" evidence="1">
    <location>
        <begin position="34"/>
        <end position="217"/>
    </location>
</feature>
<dbReference type="Proteomes" id="UP000233419">
    <property type="component" value="Chromosome"/>
</dbReference>
<evidence type="ECO:0000259" key="2">
    <source>
        <dbReference type="Pfam" id="PF10593"/>
    </source>
</evidence>
<dbReference type="InterPro" id="IPR027417">
    <property type="entry name" value="P-loop_NTPase"/>
</dbReference>
<dbReference type="Pfam" id="PF10593">
    <property type="entry name" value="Z1"/>
    <property type="match status" value="1"/>
</dbReference>
<dbReference type="OrthoDB" id="436461at2"/>
<proteinExistence type="predicted"/>
<evidence type="ECO:0000259" key="1">
    <source>
        <dbReference type="Pfam" id="PF04851"/>
    </source>
</evidence>
<evidence type="ECO:0008006" key="5">
    <source>
        <dbReference type="Google" id="ProtNLM"/>
    </source>
</evidence>
<dbReference type="Gene3D" id="3.40.50.300">
    <property type="entry name" value="P-loop containing nucleotide triphosphate hydrolases"/>
    <property type="match status" value="1"/>
</dbReference>
<dbReference type="AlphaFoldDB" id="A0A2K9BYV0"/>
<reference evidence="3 4" key="1">
    <citation type="submission" date="2017-12" db="EMBL/GenBank/DDBJ databases">
        <title>Mesoplasma syrphidae YJS, Complete Genome.</title>
        <authorList>
            <person name="Knight T.F."/>
            <person name="Citino T."/>
            <person name="Rubinstein R."/>
            <person name="Neuschaefer Z."/>
        </authorList>
    </citation>
    <scope>NUCLEOTIDE SEQUENCE [LARGE SCALE GENOMIC DNA]</scope>
    <source>
        <strain evidence="3 4">YJS</strain>
    </source>
</reference>
<dbReference type="SUPFAM" id="SSF52540">
    <property type="entry name" value="P-loop containing nucleoside triphosphate hydrolases"/>
    <property type="match status" value="1"/>
</dbReference>
<dbReference type="Pfam" id="PF04851">
    <property type="entry name" value="ResIII"/>
    <property type="match status" value="1"/>
</dbReference>
<dbReference type="InterPro" id="IPR006935">
    <property type="entry name" value="Helicase/UvrB_N"/>
</dbReference>
<dbReference type="InterPro" id="IPR018310">
    <property type="entry name" value="Put_endonuclease_Z1-dom"/>
</dbReference>
<dbReference type="RefSeq" id="WP_027048099.1">
    <property type="nucleotide sequence ID" value="NZ_CP025257.1"/>
</dbReference>
<sequence length="718" mass="83483">MSNNNIFETNFINVYSKEPFLSKSKAEMMIKNSKDTLKEMMGEDQKPNNKTGLLVGKVQSGKTANFLALISTSFDNGYDIALVFAGKENKLYNQNCDRISELFSKQDILKRDLKPLVKVIKNDKENDDVLKWINNGTKIVIIAMKENVSFDRIQTLLKKNENLVNKKFLIIDDEGDQGTLNANAFYENKNATKWNSEISHIRELIRNYSFITVTATPYANLFIDEKDIFLPKFIKRIIPDENYTGLDAFHSEESNNIIIIPEKDMILGKEHDVRFNQNLSIRKAVSTFLISAALKCIDLKINASEMLIHNSEKKIVHENIKSNIQNIIQLQMDYSKKRSDSIEFKKGYMNFINLGFEKVLNRKANISNKLDKELIKLVTESLPGIEISIINQNYKKNSQIHDDPLTIYIGAAMIERGVTFKNLTTVYMSREAKQANVDTLLQRGRWFGYRRQTIEYIKIFLSDKLKSRFEILRQLEEEMWDELGRLENGEYGSIEEWIKNIHFRLGDRKLQMNLTRKGVSPKMSKGYLKSWFSQTKVKLRSNEFEKNMLQKLKKEAIPLKFGNIKHGLKEFNNISEFELYMGESFESFLDKVNIDKSLWNAYAKNAINTNVNLILMRPDLDEKAYRTVFEENQEINLFAAGSAEYSFSTMDIESKNFYFGDRKIDLYQINANKITILVYSLEIKFVNKNSNLIASWKNEVCYAVHFPKTNHIYAYKKT</sequence>
<gene>
    <name evidence="3" type="ORF">CXP39_01920</name>
</gene>
<dbReference type="KEGG" id="msyr:CXP39_01920"/>
<accession>A0A2K9BYV0</accession>
<dbReference type="EMBL" id="CP025257">
    <property type="protein sequence ID" value="AUF83548.1"/>
    <property type="molecule type" value="Genomic_DNA"/>
</dbReference>
<organism evidence="3 4">
    <name type="scientific">Mesoplasma syrphidae</name>
    <dbReference type="NCBI Taxonomy" id="225999"/>
    <lineage>
        <taxon>Bacteria</taxon>
        <taxon>Bacillati</taxon>
        <taxon>Mycoplasmatota</taxon>
        <taxon>Mollicutes</taxon>
        <taxon>Entomoplasmatales</taxon>
        <taxon>Entomoplasmataceae</taxon>
        <taxon>Mesoplasma</taxon>
    </lineage>
</organism>
<feature type="domain" description="Putative endonuclease Z1" evidence="2">
    <location>
        <begin position="280"/>
        <end position="488"/>
    </location>
</feature>